<name>A0A839T6Z8_AZOMA</name>
<gene>
    <name evidence="1" type="ORF">FHR87_002641</name>
</gene>
<keyword evidence="2" id="KW-1185">Reference proteome</keyword>
<sequence length="58" mass="6436">MVSRPARGMFDTDLNASAALLGVIQANYVIAGTHCFGNNCYRADGKVRRFMLPIKWNC</sequence>
<dbReference type="AlphaFoldDB" id="A0A839T6Z8"/>
<dbReference type="EMBL" id="JACHXI010000013">
    <property type="protein sequence ID" value="MBB3104226.1"/>
    <property type="molecule type" value="Genomic_DNA"/>
</dbReference>
<organism evidence="1 2">
    <name type="scientific">Azomonas macrocytogenes</name>
    <name type="common">Azotobacter macrocytogenes</name>
    <dbReference type="NCBI Taxonomy" id="69962"/>
    <lineage>
        <taxon>Bacteria</taxon>
        <taxon>Pseudomonadati</taxon>
        <taxon>Pseudomonadota</taxon>
        <taxon>Gammaproteobacteria</taxon>
        <taxon>Pseudomonadales</taxon>
        <taxon>Pseudomonadaceae</taxon>
        <taxon>Azomonas</taxon>
    </lineage>
</organism>
<proteinExistence type="predicted"/>
<accession>A0A839T6Z8</accession>
<reference evidence="1 2" key="1">
    <citation type="submission" date="2020-08" db="EMBL/GenBank/DDBJ databases">
        <title>Genomic Encyclopedia of Type Strains, Phase III (KMG-III): the genomes of soil and plant-associated and newly described type strains.</title>
        <authorList>
            <person name="Whitman W."/>
        </authorList>
    </citation>
    <scope>NUCLEOTIDE SEQUENCE [LARGE SCALE GENOMIC DNA]</scope>
    <source>
        <strain evidence="1 2">CECT 4462</strain>
    </source>
</reference>
<protein>
    <submittedName>
        <fullName evidence="1">Uncharacterized protein</fullName>
    </submittedName>
</protein>
<dbReference type="Proteomes" id="UP000549250">
    <property type="component" value="Unassembled WGS sequence"/>
</dbReference>
<comment type="caution">
    <text evidence="1">The sequence shown here is derived from an EMBL/GenBank/DDBJ whole genome shotgun (WGS) entry which is preliminary data.</text>
</comment>
<evidence type="ECO:0000313" key="1">
    <source>
        <dbReference type="EMBL" id="MBB3104226.1"/>
    </source>
</evidence>
<evidence type="ECO:0000313" key="2">
    <source>
        <dbReference type="Proteomes" id="UP000549250"/>
    </source>
</evidence>